<gene>
    <name evidence="2" type="ORF">C1167_08590</name>
</gene>
<evidence type="ECO:0000259" key="1">
    <source>
        <dbReference type="Pfam" id="PF24731"/>
    </source>
</evidence>
<accession>A0ABX4VL24</accession>
<reference evidence="2 3" key="1">
    <citation type="submission" date="2018-01" db="EMBL/GenBank/DDBJ databases">
        <title>Multi-drug resistant Enterobacter species isolated from the International Space Station and comparative genomic analyses with human pathogenic strains.</title>
        <authorList>
            <person name="Singh N.K."/>
            <person name="Bezdan D."/>
            <person name="McIntyre A."/>
            <person name="Sielaff A.C."/>
            <person name="Wheeler K."/>
            <person name="Mason C."/>
            <person name="Venkateswaran K."/>
        </authorList>
    </citation>
    <scope>NUCLEOTIDE SEQUENCE [LARGE SCALE GENOMIC DNA]</scope>
    <source>
        <strain evidence="2 3">IF2SW-P2</strain>
    </source>
</reference>
<organism evidence="2 3">
    <name type="scientific">Enterobacter bugandensis</name>
    <dbReference type="NCBI Taxonomy" id="881260"/>
    <lineage>
        <taxon>Bacteria</taxon>
        <taxon>Pseudomonadati</taxon>
        <taxon>Pseudomonadota</taxon>
        <taxon>Gammaproteobacteria</taxon>
        <taxon>Enterobacterales</taxon>
        <taxon>Enterobacteriaceae</taxon>
        <taxon>Enterobacter</taxon>
    </lineage>
</organism>
<dbReference type="Proteomes" id="UP000236063">
    <property type="component" value="Unassembled WGS sequence"/>
</dbReference>
<sequence>MIIYTIDAYSKTDEDLLFEIEIPHQNLNDLCMIMGMNTEDRSDFSHGIGVYNINEHQAHLLESLLGRTFYSADLTFQLSGGEI</sequence>
<proteinExistence type="predicted"/>
<feature type="domain" description="DUF7683" evidence="1">
    <location>
        <begin position="3"/>
        <end position="78"/>
    </location>
</feature>
<dbReference type="InterPro" id="IPR056100">
    <property type="entry name" value="DUF7683"/>
</dbReference>
<evidence type="ECO:0000313" key="3">
    <source>
        <dbReference type="Proteomes" id="UP000236063"/>
    </source>
</evidence>
<comment type="caution">
    <text evidence="2">The sequence shown here is derived from an EMBL/GenBank/DDBJ whole genome shotgun (WGS) entry which is preliminary data.</text>
</comment>
<protein>
    <recommendedName>
        <fullName evidence="1">DUF7683 domain-containing protein</fullName>
    </recommendedName>
</protein>
<name>A0ABX4VL24_9ENTR</name>
<dbReference type="Pfam" id="PF24731">
    <property type="entry name" value="DUF7683"/>
    <property type="match status" value="1"/>
</dbReference>
<keyword evidence="3" id="KW-1185">Reference proteome</keyword>
<dbReference type="EMBL" id="POUR01000001">
    <property type="protein sequence ID" value="PNF67997.1"/>
    <property type="molecule type" value="Genomic_DNA"/>
</dbReference>
<dbReference type="RefSeq" id="WP_069733153.1">
    <property type="nucleotide sequence ID" value="NZ_JABWOU010000005.1"/>
</dbReference>
<evidence type="ECO:0000313" key="2">
    <source>
        <dbReference type="EMBL" id="PNF67997.1"/>
    </source>
</evidence>